<dbReference type="Proteomes" id="UP000027586">
    <property type="component" value="Unassembled WGS sequence"/>
</dbReference>
<protein>
    <submittedName>
        <fullName evidence="1">Uncharacterized protein</fullName>
    </submittedName>
</protein>
<sequence length="196" mass="22006">MWTTSRRHKQRGLYLDTFHFCISSFDHGWQGWEWNLLVIELHPASLLRCVCWTRCTFRILFLCTGASYHPPASTCGGIGSISSLLYVLVLGGMTLDGGGYNKTTQRITMVNTASVQDVSGKSTYFNFQLFLSWVNASFPILNCWCIQLQLPPAYDCPASTHHVNPAATLIRLPLAEWQVNAVSTAFLSLYYITCVP</sequence>
<evidence type="ECO:0000313" key="1">
    <source>
        <dbReference type="EMBL" id="CDH56663.1"/>
    </source>
</evidence>
<dbReference type="AlphaFoldDB" id="A0A068S2Q8"/>
<reference evidence="1" key="1">
    <citation type="submission" date="2013-08" db="EMBL/GenBank/DDBJ databases">
        <title>Gene expansion shapes genome architecture in the human pathogen Lichtheimia corymbifera: an evolutionary genomics analysis in the ancient terrestrial Mucorales (Mucoromycotina).</title>
        <authorList>
            <person name="Schwartze V.U."/>
            <person name="Winter S."/>
            <person name="Shelest E."/>
            <person name="Marcet-Houben M."/>
            <person name="Horn F."/>
            <person name="Wehner S."/>
            <person name="Hoffmann K."/>
            <person name="Riege K."/>
            <person name="Sammeth M."/>
            <person name="Nowrousian M."/>
            <person name="Valiante V."/>
            <person name="Linde J."/>
            <person name="Jacobsen I.D."/>
            <person name="Marz M."/>
            <person name="Brakhage A.A."/>
            <person name="Gabaldon T."/>
            <person name="Bocker S."/>
            <person name="Voigt K."/>
        </authorList>
    </citation>
    <scope>NUCLEOTIDE SEQUENCE [LARGE SCALE GENOMIC DNA]</scope>
    <source>
        <strain evidence="1">FSU 9682</strain>
    </source>
</reference>
<keyword evidence="2" id="KW-1185">Reference proteome</keyword>
<proteinExistence type="predicted"/>
<comment type="caution">
    <text evidence="1">The sequence shown here is derived from an EMBL/GenBank/DDBJ whole genome shotgun (WGS) entry which is preliminary data.</text>
</comment>
<organism evidence="1 2">
    <name type="scientific">Lichtheimia corymbifera JMRC:FSU:9682</name>
    <dbReference type="NCBI Taxonomy" id="1263082"/>
    <lineage>
        <taxon>Eukaryota</taxon>
        <taxon>Fungi</taxon>
        <taxon>Fungi incertae sedis</taxon>
        <taxon>Mucoromycota</taxon>
        <taxon>Mucoromycotina</taxon>
        <taxon>Mucoromycetes</taxon>
        <taxon>Mucorales</taxon>
        <taxon>Lichtheimiaceae</taxon>
        <taxon>Lichtheimia</taxon>
    </lineage>
</organism>
<gene>
    <name evidence="1" type="ORF">LCOR_07684.1</name>
</gene>
<dbReference type="EMBL" id="CBTN010000039">
    <property type="protein sequence ID" value="CDH56663.1"/>
    <property type="molecule type" value="Genomic_DNA"/>
</dbReference>
<accession>A0A068S2Q8</accession>
<name>A0A068S2Q8_9FUNG</name>
<dbReference type="VEuPathDB" id="FungiDB:LCOR_07684.1"/>
<evidence type="ECO:0000313" key="2">
    <source>
        <dbReference type="Proteomes" id="UP000027586"/>
    </source>
</evidence>